<dbReference type="RefSeq" id="WP_111524012.1">
    <property type="nucleotide sequence ID" value="NZ_CP032364.1"/>
</dbReference>
<organism evidence="1 2">
    <name type="scientific">Lachnoanaerobaculum umeaense</name>
    <dbReference type="NCBI Taxonomy" id="617123"/>
    <lineage>
        <taxon>Bacteria</taxon>
        <taxon>Bacillati</taxon>
        <taxon>Bacillota</taxon>
        <taxon>Clostridia</taxon>
        <taxon>Lachnospirales</taxon>
        <taxon>Lachnospiraceae</taxon>
        <taxon>Lachnoanaerobaculum</taxon>
    </lineage>
</organism>
<dbReference type="EMBL" id="CP032364">
    <property type="protein sequence ID" value="AYB00396.1"/>
    <property type="molecule type" value="Genomic_DNA"/>
</dbReference>
<dbReference type="AlphaFoldDB" id="A0A385Q2E9"/>
<sequence length="76" mass="8971">MEIQEIQDKLNNLLSGNERKIVFWYDGNAAYAEEIYNIQINEGCKRMGDTTERRIISLSLQTKMMKRRNCTDINLK</sequence>
<name>A0A385Q2E9_9FIRM</name>
<protein>
    <submittedName>
        <fullName evidence="1">Uncharacterized protein</fullName>
    </submittedName>
</protein>
<dbReference type="Proteomes" id="UP000265562">
    <property type="component" value="Chromosome"/>
</dbReference>
<evidence type="ECO:0000313" key="2">
    <source>
        <dbReference type="Proteomes" id="UP000265562"/>
    </source>
</evidence>
<accession>A0A385Q2E9</accession>
<evidence type="ECO:0000313" key="1">
    <source>
        <dbReference type="EMBL" id="AYB00396.1"/>
    </source>
</evidence>
<reference evidence="1 2" key="1">
    <citation type="submission" date="2018-09" db="EMBL/GenBank/DDBJ databases">
        <title>Genome sequencing of Lachnoanaerobaculum umeaense DSM 23576.</title>
        <authorList>
            <person name="Kook J.-K."/>
            <person name="Park S.-N."/>
            <person name="Lim Y.K."/>
        </authorList>
    </citation>
    <scope>NUCLEOTIDE SEQUENCE [LARGE SCALE GENOMIC DNA]</scope>
    <source>
        <strain evidence="2">DSM 23576 \ CCUG 58757</strain>
    </source>
</reference>
<proteinExistence type="predicted"/>
<keyword evidence="2" id="KW-1185">Reference proteome</keyword>
<gene>
    <name evidence="1" type="ORF">D4A81_10940</name>
</gene>
<dbReference type="KEGG" id="lua:D4A81_10940"/>